<evidence type="ECO:0000313" key="3">
    <source>
        <dbReference type="Proteomes" id="UP000618943"/>
    </source>
</evidence>
<keyword evidence="1" id="KW-1133">Transmembrane helix</keyword>
<dbReference type="RefSeq" id="WP_200749077.1">
    <property type="nucleotide sequence ID" value="NZ_JAEOAH010000013.1"/>
</dbReference>
<evidence type="ECO:0000313" key="2">
    <source>
        <dbReference type="EMBL" id="MBK3495333.1"/>
    </source>
</evidence>
<dbReference type="Proteomes" id="UP000618943">
    <property type="component" value="Unassembled WGS sequence"/>
</dbReference>
<reference evidence="2 3" key="1">
    <citation type="submission" date="2020-12" db="EMBL/GenBank/DDBJ databases">
        <title>YIM B01967 draft genome.</title>
        <authorList>
            <person name="Yan X."/>
        </authorList>
    </citation>
    <scope>NUCLEOTIDE SEQUENCE [LARGE SCALE GENOMIC DNA]</scope>
    <source>
        <strain evidence="2 3">YIM B01967</strain>
    </source>
</reference>
<evidence type="ECO:0000256" key="1">
    <source>
        <dbReference type="SAM" id="Phobius"/>
    </source>
</evidence>
<feature type="transmembrane region" description="Helical" evidence="1">
    <location>
        <begin position="6"/>
        <end position="30"/>
    </location>
</feature>
<keyword evidence="1" id="KW-0812">Transmembrane</keyword>
<dbReference type="EMBL" id="JAEOAH010000013">
    <property type="protein sequence ID" value="MBK3495333.1"/>
    <property type="molecule type" value="Genomic_DNA"/>
</dbReference>
<organism evidence="2 3">
    <name type="scientific">Viridibacillus soli</name>
    <dbReference type="NCBI Taxonomy" id="2798301"/>
    <lineage>
        <taxon>Bacteria</taxon>
        <taxon>Bacillati</taxon>
        <taxon>Bacillota</taxon>
        <taxon>Bacilli</taxon>
        <taxon>Bacillales</taxon>
        <taxon>Caryophanaceae</taxon>
        <taxon>Viridibacillus</taxon>
    </lineage>
</organism>
<proteinExistence type="predicted"/>
<gene>
    <name evidence="2" type="ORF">JFL43_10825</name>
</gene>
<protein>
    <recommendedName>
        <fullName evidence="4">PCZ2.2</fullName>
    </recommendedName>
</protein>
<evidence type="ECO:0008006" key="4">
    <source>
        <dbReference type="Google" id="ProtNLM"/>
    </source>
</evidence>
<feature type="transmembrane region" description="Helical" evidence="1">
    <location>
        <begin position="42"/>
        <end position="65"/>
    </location>
</feature>
<sequence length="71" mass="7933">MIIDVIIAASFILNPLCALLFSLNLCFLIIKVSKNQYEHIKGNIILICISSSYIIFSLTWLFAALENSLAL</sequence>
<name>A0ABS1H8I6_9BACL</name>
<accession>A0ABS1H8I6</accession>
<keyword evidence="3" id="KW-1185">Reference proteome</keyword>
<keyword evidence="1" id="KW-0472">Membrane</keyword>
<comment type="caution">
    <text evidence="2">The sequence shown here is derived from an EMBL/GenBank/DDBJ whole genome shotgun (WGS) entry which is preliminary data.</text>
</comment>